<sequence>MAKGNASGRLIQVIAIIAIGFGVLTIKEGGMVLFDIGAARTAAGNYVPFVLWFNSMVGFAYVSAGAGLWLGRRWAVWLAVGIAVATVATFSALGIHIYSGGSFEIRTLVAMSLRTSVWIIISALSWRFIVLGA</sequence>
<dbReference type="OrthoDB" id="1122739at2"/>
<evidence type="ECO:0000313" key="3">
    <source>
        <dbReference type="Proteomes" id="UP000068447"/>
    </source>
</evidence>
<protein>
    <submittedName>
        <fullName evidence="2">Uncharacterized protein</fullName>
    </submittedName>
</protein>
<keyword evidence="1" id="KW-1133">Transmembrane helix</keyword>
<dbReference type="STRING" id="1526571.AT746_17360"/>
<feature type="transmembrane region" description="Helical" evidence="1">
    <location>
        <begin position="107"/>
        <end position="129"/>
    </location>
</feature>
<name>A0A0U3B0E9_9ALTE</name>
<dbReference type="EMBL" id="CP013650">
    <property type="protein sequence ID" value="ALS99855.1"/>
    <property type="molecule type" value="Genomic_DNA"/>
</dbReference>
<dbReference type="RefSeq" id="WP_062483021.1">
    <property type="nucleotide sequence ID" value="NZ_CP013650.1"/>
</dbReference>
<keyword evidence="1" id="KW-0812">Transmembrane</keyword>
<gene>
    <name evidence="2" type="ORF">AT746_17360</name>
</gene>
<dbReference type="AlphaFoldDB" id="A0A0U3B0E9"/>
<proteinExistence type="predicted"/>
<keyword evidence="1" id="KW-0472">Membrane</keyword>
<dbReference type="Proteomes" id="UP000068447">
    <property type="component" value="Chromosome"/>
</dbReference>
<accession>A0A0U3B0E9</accession>
<keyword evidence="3" id="KW-1185">Reference proteome</keyword>
<organism evidence="2 3">
    <name type="scientific">Lacimicrobium alkaliphilum</name>
    <dbReference type="NCBI Taxonomy" id="1526571"/>
    <lineage>
        <taxon>Bacteria</taxon>
        <taxon>Pseudomonadati</taxon>
        <taxon>Pseudomonadota</taxon>
        <taxon>Gammaproteobacteria</taxon>
        <taxon>Alteromonadales</taxon>
        <taxon>Alteromonadaceae</taxon>
        <taxon>Lacimicrobium</taxon>
    </lineage>
</organism>
<feature type="transmembrane region" description="Helical" evidence="1">
    <location>
        <begin position="46"/>
        <end position="68"/>
    </location>
</feature>
<evidence type="ECO:0000256" key="1">
    <source>
        <dbReference type="SAM" id="Phobius"/>
    </source>
</evidence>
<reference evidence="2 3" key="1">
    <citation type="submission" date="2015-12" db="EMBL/GenBank/DDBJ databases">
        <title>Complete genome of Lacimicrobium alkaliphilum KCTC 32984.</title>
        <authorList>
            <person name="Kim S.-G."/>
            <person name="Lee Y.-J."/>
        </authorList>
    </citation>
    <scope>NUCLEOTIDE SEQUENCE [LARGE SCALE GENOMIC DNA]</scope>
    <source>
        <strain evidence="2 3">YelD216</strain>
    </source>
</reference>
<evidence type="ECO:0000313" key="2">
    <source>
        <dbReference type="EMBL" id="ALS99855.1"/>
    </source>
</evidence>
<dbReference type="KEGG" id="lal:AT746_17360"/>
<feature type="transmembrane region" description="Helical" evidence="1">
    <location>
        <begin position="6"/>
        <end position="26"/>
    </location>
</feature>
<feature type="transmembrane region" description="Helical" evidence="1">
    <location>
        <begin position="74"/>
        <end position="95"/>
    </location>
</feature>